<sequence length="189" mass="21260">MLPMTFFGWTTDDDDKLIMDWDSDEKILNIWKQVSFLTKGCTSKTGFSTKNANASRMACLVVQDVYANSVKTLKMEFWIKEIENSGRTKDEQFLEMSTVDCALSTLPLLPPLVQVKPSKESIAGLALTDANLSTAVDLLEKRFSRKERITAGHMDVLMSLDAVSSDHHIFELHCLYDKTESTIRSLSAL</sequence>
<dbReference type="InParanoid" id="A0A1X7US99"/>
<evidence type="ECO:0000313" key="1">
    <source>
        <dbReference type="EnsemblMetazoa" id="Aqu2.1.30648_001"/>
    </source>
</evidence>
<dbReference type="AlphaFoldDB" id="A0A1X7US99"/>
<reference evidence="1" key="1">
    <citation type="submission" date="2017-05" db="UniProtKB">
        <authorList>
            <consortium name="EnsemblMetazoa"/>
        </authorList>
    </citation>
    <scope>IDENTIFICATION</scope>
</reference>
<dbReference type="InterPro" id="IPR005312">
    <property type="entry name" value="DUF1759"/>
</dbReference>
<organism evidence="1">
    <name type="scientific">Amphimedon queenslandica</name>
    <name type="common">Sponge</name>
    <dbReference type="NCBI Taxonomy" id="400682"/>
    <lineage>
        <taxon>Eukaryota</taxon>
        <taxon>Metazoa</taxon>
        <taxon>Porifera</taxon>
        <taxon>Demospongiae</taxon>
        <taxon>Heteroscleromorpha</taxon>
        <taxon>Haplosclerida</taxon>
        <taxon>Niphatidae</taxon>
        <taxon>Amphimedon</taxon>
    </lineage>
</organism>
<name>A0A1X7US99_AMPQE</name>
<accession>A0A1X7US99</accession>
<dbReference type="EnsemblMetazoa" id="Aqu2.1.30648_001">
    <property type="protein sequence ID" value="Aqu2.1.30648_001"/>
    <property type="gene ID" value="Aqu2.1.30648"/>
</dbReference>
<protein>
    <submittedName>
        <fullName evidence="1">Uncharacterized protein</fullName>
    </submittedName>
</protein>
<proteinExistence type="predicted"/>
<dbReference type="Pfam" id="PF03564">
    <property type="entry name" value="DUF1759"/>
    <property type="match status" value="1"/>
</dbReference>